<feature type="region of interest" description="Disordered" evidence="1">
    <location>
        <begin position="18"/>
        <end position="42"/>
    </location>
</feature>
<keyword evidence="3" id="KW-1185">Reference proteome</keyword>
<organism evidence="4">
    <name type="scientific">Nippostrongylus brasiliensis</name>
    <name type="common">Rat hookworm</name>
    <dbReference type="NCBI Taxonomy" id="27835"/>
    <lineage>
        <taxon>Eukaryota</taxon>
        <taxon>Metazoa</taxon>
        <taxon>Ecdysozoa</taxon>
        <taxon>Nematoda</taxon>
        <taxon>Chromadorea</taxon>
        <taxon>Rhabditida</taxon>
        <taxon>Rhabditina</taxon>
        <taxon>Rhabditomorpha</taxon>
        <taxon>Strongyloidea</taxon>
        <taxon>Heligmosomidae</taxon>
        <taxon>Nippostrongylus</taxon>
    </lineage>
</organism>
<dbReference type="WBParaSite" id="NBR_0000084801-mRNA-1">
    <property type="protein sequence ID" value="NBR_0000084801-mRNA-1"/>
    <property type="gene ID" value="NBR_0000084801"/>
</dbReference>
<evidence type="ECO:0000313" key="2">
    <source>
        <dbReference type="EMBL" id="VDL63908.1"/>
    </source>
</evidence>
<dbReference type="Proteomes" id="UP000271162">
    <property type="component" value="Unassembled WGS sequence"/>
</dbReference>
<evidence type="ECO:0000256" key="1">
    <source>
        <dbReference type="SAM" id="MobiDB-lite"/>
    </source>
</evidence>
<evidence type="ECO:0000313" key="3">
    <source>
        <dbReference type="Proteomes" id="UP000271162"/>
    </source>
</evidence>
<dbReference type="AlphaFoldDB" id="A0A0N4XE96"/>
<reference evidence="2 3" key="2">
    <citation type="submission" date="2018-11" db="EMBL/GenBank/DDBJ databases">
        <authorList>
            <consortium name="Pathogen Informatics"/>
        </authorList>
    </citation>
    <scope>NUCLEOTIDE SEQUENCE [LARGE SCALE GENOMIC DNA]</scope>
</reference>
<sequence length="42" mass="4662">MRKEKAQKWALSLAMMGPTRRPMTNNAPTGQLVEVEGESCTL</sequence>
<evidence type="ECO:0000313" key="4">
    <source>
        <dbReference type="WBParaSite" id="NBR_0000084801-mRNA-1"/>
    </source>
</evidence>
<proteinExistence type="predicted"/>
<name>A0A0N4XE96_NIPBR</name>
<gene>
    <name evidence="2" type="ORF">NBR_LOCUS849</name>
</gene>
<reference evidence="4" key="1">
    <citation type="submission" date="2017-02" db="UniProtKB">
        <authorList>
            <consortium name="WormBaseParasite"/>
        </authorList>
    </citation>
    <scope>IDENTIFICATION</scope>
</reference>
<protein>
    <submittedName>
        <fullName evidence="2 4">Uncharacterized protein</fullName>
    </submittedName>
</protein>
<accession>A0A0N4XE96</accession>
<dbReference type="EMBL" id="UYSL01000494">
    <property type="protein sequence ID" value="VDL63908.1"/>
    <property type="molecule type" value="Genomic_DNA"/>
</dbReference>